<dbReference type="OrthoDB" id="8190439at2759"/>
<dbReference type="EMBL" id="QKKF02011155">
    <property type="protein sequence ID" value="RZF44335.1"/>
    <property type="molecule type" value="Genomic_DNA"/>
</dbReference>
<protein>
    <submittedName>
        <fullName evidence="2">Uncharacterized protein</fullName>
    </submittedName>
</protein>
<reference evidence="2 3" key="1">
    <citation type="journal article" date="2017" name="Gigascience">
        <title>Genome sequence of the small brown planthopper, Laodelphax striatellus.</title>
        <authorList>
            <person name="Zhu J."/>
            <person name="Jiang F."/>
            <person name="Wang X."/>
            <person name="Yang P."/>
            <person name="Bao Y."/>
            <person name="Zhao W."/>
            <person name="Wang W."/>
            <person name="Lu H."/>
            <person name="Wang Q."/>
            <person name="Cui N."/>
            <person name="Li J."/>
            <person name="Chen X."/>
            <person name="Luo L."/>
            <person name="Yu J."/>
            <person name="Kang L."/>
            <person name="Cui F."/>
        </authorList>
    </citation>
    <scope>NUCLEOTIDE SEQUENCE [LARGE SCALE GENOMIC DNA]</scope>
    <source>
        <strain evidence="2">Lst14</strain>
    </source>
</reference>
<gene>
    <name evidence="2" type="ORF">LSTR_LSTR006885</name>
</gene>
<dbReference type="Proteomes" id="UP000291343">
    <property type="component" value="Unassembled WGS sequence"/>
</dbReference>
<dbReference type="AlphaFoldDB" id="A0A482XEA6"/>
<accession>A0A482XEA6</accession>
<sequence length="110" mass="13015">MDLIYMSDAMAYQSIRGQFSFYDRSWDQKQAEKPQVKSEKKRSFNGEHGKDGCPICKEQRKRRSLQAYIRTKSHEEIEEKAVLSGYTKHHQTELLGHYPMFDLRAHHVNP</sequence>
<dbReference type="InParanoid" id="A0A482XEA6"/>
<comment type="caution">
    <text evidence="2">The sequence shown here is derived from an EMBL/GenBank/DDBJ whole genome shotgun (WGS) entry which is preliminary data.</text>
</comment>
<organism evidence="2 3">
    <name type="scientific">Laodelphax striatellus</name>
    <name type="common">Small brown planthopper</name>
    <name type="synonym">Delphax striatella</name>
    <dbReference type="NCBI Taxonomy" id="195883"/>
    <lineage>
        <taxon>Eukaryota</taxon>
        <taxon>Metazoa</taxon>
        <taxon>Ecdysozoa</taxon>
        <taxon>Arthropoda</taxon>
        <taxon>Hexapoda</taxon>
        <taxon>Insecta</taxon>
        <taxon>Pterygota</taxon>
        <taxon>Neoptera</taxon>
        <taxon>Paraneoptera</taxon>
        <taxon>Hemiptera</taxon>
        <taxon>Auchenorrhyncha</taxon>
        <taxon>Fulgoroidea</taxon>
        <taxon>Delphacidae</taxon>
        <taxon>Criomorphinae</taxon>
        <taxon>Laodelphax</taxon>
    </lineage>
</organism>
<evidence type="ECO:0000313" key="2">
    <source>
        <dbReference type="EMBL" id="RZF44335.1"/>
    </source>
</evidence>
<feature type="region of interest" description="Disordered" evidence="1">
    <location>
        <begin position="30"/>
        <end position="57"/>
    </location>
</feature>
<evidence type="ECO:0000256" key="1">
    <source>
        <dbReference type="SAM" id="MobiDB-lite"/>
    </source>
</evidence>
<name>A0A482XEA6_LAOST</name>
<evidence type="ECO:0000313" key="3">
    <source>
        <dbReference type="Proteomes" id="UP000291343"/>
    </source>
</evidence>
<proteinExistence type="predicted"/>
<feature type="compositionally biased region" description="Basic and acidic residues" evidence="1">
    <location>
        <begin position="30"/>
        <end position="51"/>
    </location>
</feature>
<keyword evidence="3" id="KW-1185">Reference proteome</keyword>